<organism evidence="8 9">
    <name type="scientific">Thermococcus argininiproducens</name>
    <dbReference type="NCBI Taxonomy" id="2866384"/>
    <lineage>
        <taxon>Archaea</taxon>
        <taxon>Methanobacteriati</taxon>
        <taxon>Methanobacteriota</taxon>
        <taxon>Thermococci</taxon>
        <taxon>Thermococcales</taxon>
        <taxon>Thermococcaceae</taxon>
        <taxon>Thermococcus</taxon>
    </lineage>
</organism>
<evidence type="ECO:0000256" key="1">
    <source>
        <dbReference type="ARBA" id="ARBA00001070"/>
    </source>
</evidence>
<dbReference type="EC" id="3.4.21.26" evidence="2"/>
<protein>
    <recommendedName>
        <fullName evidence="2">prolyl oligopeptidase</fullName>
        <ecNumber evidence="2">3.4.21.26</ecNumber>
    </recommendedName>
</protein>
<name>A0A9E7SDH0_9EURY</name>
<evidence type="ECO:0000313" key="9">
    <source>
        <dbReference type="Proteomes" id="UP001056425"/>
    </source>
</evidence>
<dbReference type="InterPro" id="IPR023302">
    <property type="entry name" value="Pept_S9A_N"/>
</dbReference>
<dbReference type="GO" id="GO:0070012">
    <property type="term" value="F:oligopeptidase activity"/>
    <property type="evidence" value="ECO:0007669"/>
    <property type="project" value="TreeGrafter"/>
</dbReference>
<dbReference type="SUPFAM" id="SSF50993">
    <property type="entry name" value="Peptidase/esterase 'gauge' domain"/>
    <property type="match status" value="1"/>
</dbReference>
<dbReference type="GO" id="GO:0006508">
    <property type="term" value="P:proteolysis"/>
    <property type="evidence" value="ECO:0007669"/>
    <property type="project" value="UniProtKB-KW"/>
</dbReference>
<feature type="domain" description="Peptidase S9 prolyl oligopeptidase catalytic" evidence="6">
    <location>
        <begin position="414"/>
        <end position="617"/>
    </location>
</feature>
<evidence type="ECO:0000256" key="3">
    <source>
        <dbReference type="ARBA" id="ARBA00022670"/>
    </source>
</evidence>
<comment type="catalytic activity">
    <reaction evidence="1">
        <text>Hydrolysis of Pro-|-Xaa &gt;&gt; Ala-|-Xaa in oligopeptides.</text>
        <dbReference type="EC" id="3.4.21.26"/>
    </reaction>
</comment>
<keyword evidence="9" id="KW-1185">Reference proteome</keyword>
<dbReference type="PANTHER" id="PTHR42881:SF2">
    <property type="entry name" value="PROLYL ENDOPEPTIDASE"/>
    <property type="match status" value="1"/>
</dbReference>
<proteinExistence type="predicted"/>
<evidence type="ECO:0000259" key="6">
    <source>
        <dbReference type="Pfam" id="PF00326"/>
    </source>
</evidence>
<dbReference type="InterPro" id="IPR002470">
    <property type="entry name" value="Peptidase_S9A"/>
</dbReference>
<accession>A0A9E7SDH0</accession>
<evidence type="ECO:0000259" key="7">
    <source>
        <dbReference type="Pfam" id="PF02897"/>
    </source>
</evidence>
<keyword evidence="5" id="KW-0720">Serine protease</keyword>
<evidence type="ECO:0000313" key="8">
    <source>
        <dbReference type="EMBL" id="USH00597.1"/>
    </source>
</evidence>
<dbReference type="GO" id="GO:0005829">
    <property type="term" value="C:cytosol"/>
    <property type="evidence" value="ECO:0007669"/>
    <property type="project" value="TreeGrafter"/>
</dbReference>
<dbReference type="AlphaFoldDB" id="A0A9E7SDH0"/>
<dbReference type="Proteomes" id="UP001056425">
    <property type="component" value="Chromosome"/>
</dbReference>
<dbReference type="Pfam" id="PF02897">
    <property type="entry name" value="Peptidase_S9_N"/>
    <property type="match status" value="1"/>
</dbReference>
<dbReference type="Pfam" id="PF00326">
    <property type="entry name" value="Peptidase_S9"/>
    <property type="match status" value="1"/>
</dbReference>
<dbReference type="InterPro" id="IPR001375">
    <property type="entry name" value="Peptidase_S9_cat"/>
</dbReference>
<dbReference type="KEGG" id="thei:K1720_03890"/>
<keyword evidence="4" id="KW-0378">Hydrolase</keyword>
<dbReference type="SUPFAM" id="SSF53474">
    <property type="entry name" value="alpha/beta-Hydrolases"/>
    <property type="match status" value="1"/>
</dbReference>
<dbReference type="GeneID" id="72777457"/>
<dbReference type="PANTHER" id="PTHR42881">
    <property type="entry name" value="PROLYL ENDOPEPTIDASE"/>
    <property type="match status" value="1"/>
</dbReference>
<evidence type="ECO:0000256" key="4">
    <source>
        <dbReference type="ARBA" id="ARBA00022801"/>
    </source>
</evidence>
<gene>
    <name evidence="8" type="ORF">K1720_03890</name>
</gene>
<evidence type="ECO:0000256" key="5">
    <source>
        <dbReference type="ARBA" id="ARBA00022825"/>
    </source>
</evidence>
<keyword evidence="3" id="KW-0645">Protease</keyword>
<dbReference type="Gene3D" id="2.130.10.120">
    <property type="entry name" value="Prolyl oligopeptidase, N-terminal domain"/>
    <property type="match status" value="1"/>
</dbReference>
<feature type="domain" description="Peptidase S9A N-terminal" evidence="7">
    <location>
        <begin position="2"/>
        <end position="353"/>
    </location>
</feature>
<dbReference type="InterPro" id="IPR051167">
    <property type="entry name" value="Prolyl_oligopep/macrocyclase"/>
</dbReference>
<evidence type="ECO:0000256" key="2">
    <source>
        <dbReference type="ARBA" id="ARBA00011897"/>
    </source>
</evidence>
<reference evidence="8 9" key="1">
    <citation type="submission" date="2021-08" db="EMBL/GenBank/DDBJ databases">
        <title>Thermococcus onnuriiensis IOH2.</title>
        <authorList>
            <person name="Park Y.-J."/>
        </authorList>
    </citation>
    <scope>NUCLEOTIDE SEQUENCE [LARGE SCALE GENOMIC DNA]</scope>
    <source>
        <strain evidence="8 9">IOH2</strain>
    </source>
</reference>
<dbReference type="RefSeq" id="WP_251950088.1">
    <property type="nucleotide sequence ID" value="NZ_CP080572.1"/>
</dbReference>
<dbReference type="PRINTS" id="PR00862">
    <property type="entry name" value="PROLIGOPTASE"/>
</dbReference>
<dbReference type="Gene3D" id="3.40.50.1820">
    <property type="entry name" value="alpha/beta hydrolase"/>
    <property type="match status" value="1"/>
</dbReference>
<dbReference type="GO" id="GO:0004252">
    <property type="term" value="F:serine-type endopeptidase activity"/>
    <property type="evidence" value="ECO:0007669"/>
    <property type="project" value="UniProtKB-EC"/>
</dbReference>
<dbReference type="InterPro" id="IPR029058">
    <property type="entry name" value="AB_hydrolase_fold"/>
</dbReference>
<dbReference type="EMBL" id="CP080572">
    <property type="protein sequence ID" value="USH00597.1"/>
    <property type="molecule type" value="Genomic_DNA"/>
</dbReference>
<sequence>MEDPYLWMENLSDERVLKFIEEENAHFREFIGDIPDELIDDVREYYYLPNIWRAQLTERGIFVQVKERDRQLIKLFETGEVIVDSKELEKELNDEVLLQGFTVDKEGKRLAYNFSIGGADEGITRIIDLKSREILEEIKPSLWNIVFLDDGYYFARFYRKEKTPDGMEPPAERVFLKKGDKERMIFGEGLASGYFMNLQKSTDGKWAMLTVTFGWNKADIYFGPINKPEEWKKVYSSKVPAYPIDYKDGKLYIYTREGKGLGKIVMIEGEEIKEILPENEFPLEWAVIVEDKILTGYMVHASSLLRVFTLDGTLIEEIKFDVPGQIHPLDNDGKNVLLRYESFTVPYKIYRFSERLELVDEIKLGDTFKVEESFATSRDGTKIHYFIVKGERDEKIAWIFGYGGFNISLSPRFFSHVIPFIKKGGIFVMANLRGGSEYGEEWHRAGMRENKQNVFDDFIAVLEKLKSEGYKVAAWGRSNGGLLVSATLVQRPDVIDAALIGYPVIDMLRFHKLYIGSVWIPEYGNPDDPKDREFLVKYSPYHNIDPTKKYPPTLIYTGLYDDRVHPAHALKFAKKLKDVGASVYLRVETKSGHMGASAETRVKELTDMLAFVIKTLGVEV</sequence>